<dbReference type="EMBL" id="CALTRL010002399">
    <property type="protein sequence ID" value="CAH7675683.1"/>
    <property type="molecule type" value="Genomic_DNA"/>
</dbReference>
<feature type="compositionally biased region" description="Basic and acidic residues" evidence="1">
    <location>
        <begin position="208"/>
        <end position="227"/>
    </location>
</feature>
<gene>
    <name evidence="2" type="ORF">PPACK8108_LOCUS10709</name>
</gene>
<name>A0AAV0B1T3_PHAPC</name>
<proteinExistence type="predicted"/>
<dbReference type="Proteomes" id="UP001153365">
    <property type="component" value="Unassembled WGS sequence"/>
</dbReference>
<evidence type="ECO:0000313" key="3">
    <source>
        <dbReference type="Proteomes" id="UP001153365"/>
    </source>
</evidence>
<comment type="caution">
    <text evidence="2">The sequence shown here is derived from an EMBL/GenBank/DDBJ whole genome shotgun (WGS) entry which is preliminary data.</text>
</comment>
<sequence length="227" mass="26505">MESDLIEFIFQKHLSDLNRTGLGFGKTDADELNLMMIKTDPGLNAKAYACQRQVRRVYKGEIDVDMIMMIDFRNVLIPMNYVINPTLILKRGYNQIFHRIIMSYRSLKTRFDQLMINFLKYTKSVGGKTSSKVGDKHGKLLGLFSSSDDNDGCLNPRPERQRRFEERKLIEIVRFVENPRTTTRTRREIQFRTVEDEEEGSRYNMKPIGKEDETTGEAKDEMGEIMK</sequence>
<protein>
    <submittedName>
        <fullName evidence="2">Uncharacterized protein</fullName>
    </submittedName>
</protein>
<reference evidence="2" key="1">
    <citation type="submission" date="2022-06" db="EMBL/GenBank/DDBJ databases">
        <authorList>
            <consortium name="SYNGENTA / RWTH Aachen University"/>
        </authorList>
    </citation>
    <scope>NUCLEOTIDE SEQUENCE</scope>
</reference>
<accession>A0AAV0B1T3</accession>
<feature type="region of interest" description="Disordered" evidence="1">
    <location>
        <begin position="195"/>
        <end position="227"/>
    </location>
</feature>
<evidence type="ECO:0000256" key="1">
    <source>
        <dbReference type="SAM" id="MobiDB-lite"/>
    </source>
</evidence>
<keyword evidence="3" id="KW-1185">Reference proteome</keyword>
<dbReference type="AlphaFoldDB" id="A0AAV0B1T3"/>
<organism evidence="2 3">
    <name type="scientific">Phakopsora pachyrhizi</name>
    <name type="common">Asian soybean rust disease fungus</name>
    <dbReference type="NCBI Taxonomy" id="170000"/>
    <lineage>
        <taxon>Eukaryota</taxon>
        <taxon>Fungi</taxon>
        <taxon>Dikarya</taxon>
        <taxon>Basidiomycota</taxon>
        <taxon>Pucciniomycotina</taxon>
        <taxon>Pucciniomycetes</taxon>
        <taxon>Pucciniales</taxon>
        <taxon>Phakopsoraceae</taxon>
        <taxon>Phakopsora</taxon>
    </lineage>
</organism>
<evidence type="ECO:0000313" key="2">
    <source>
        <dbReference type="EMBL" id="CAH7675683.1"/>
    </source>
</evidence>